<dbReference type="InterPro" id="IPR022367">
    <property type="entry name" value="2-oxoacid/accept_OxRdtase_asu"/>
</dbReference>
<dbReference type="SUPFAM" id="SSF53323">
    <property type="entry name" value="Pyruvate-ferredoxin oxidoreductase, PFOR, domain III"/>
    <property type="match status" value="1"/>
</dbReference>
<keyword evidence="1" id="KW-0560">Oxidoreductase</keyword>
<dbReference type="InterPro" id="IPR009014">
    <property type="entry name" value="Transketo_C/PFOR_II"/>
</dbReference>
<dbReference type="Gene3D" id="3.40.50.970">
    <property type="match status" value="1"/>
</dbReference>
<feature type="domain" description="Pyruvate flavodoxin/ferredoxin oxidoreductase pyrimidine binding" evidence="3">
    <location>
        <begin position="254"/>
        <end position="449"/>
    </location>
</feature>
<reference evidence="6" key="1">
    <citation type="journal article" date="2019" name="Int. J. Syst. Evol. Microbiol.">
        <title>The Global Catalogue of Microorganisms (GCM) 10K type strain sequencing project: providing services to taxonomists for standard genome sequencing and annotation.</title>
        <authorList>
            <consortium name="The Broad Institute Genomics Platform"/>
            <consortium name="The Broad Institute Genome Sequencing Center for Infectious Disease"/>
            <person name="Wu L."/>
            <person name="Ma J."/>
        </authorList>
    </citation>
    <scope>NUCLEOTIDE SEQUENCE [LARGE SCALE GENOMIC DNA]</scope>
    <source>
        <strain evidence="6">CCUG 59858</strain>
    </source>
</reference>
<gene>
    <name evidence="5" type="ORF">ACFORL_05065</name>
</gene>
<sequence length="607" mass="65350">MSTNDAIVIRFTGDSGDGVQLLGEQLTITAALTGKDVRTLPDFPAEIRAPAGTVAGVSGFQLAMAEEAIFTAGETLNVLVALNPAALKNSLEYLAPGGLLLINEDSFQDKDWQKAGMAPDFLANAAEHYQVISVPLITHTLKAVEALEMNHAQAKKAKNFYVLGMVLWLFDLPTESCNAFIRKKFKANPAIVKANEMTLLAGYNYAMTLELSRQHFMLGHVNRESGEYRQITGVEAVGLALAALAVGTKTKILVSGYPITPSSAILHECARLADYGVQLLQAEDEIAAICSCIGAAFGGCLALTTTSGPGLDLKSEGLGLAVMAELPLVVIDVQRAGASTGLPTKTGQSDLRQALYGRHGEAPLPVIAAKSPADCFNTIIEAFTIATKYMTPVIVLMDAYMANAAEPWKIPAFDAIKLPEIKINRDAKPYQRDENLARSWNIPGTPGYIHQLGGLEKQGDEGKVSYDAANHQNMVNTRARKIAGINRDYAELQIEGNQQADTLIIGWGSTYGSIKSAIIQCELDGIDVAFLHLRHLNPLPEALKVILDKYKTVLVAELNSGQLCQVIRGQYLIDARSISQCNGQPFAVSTLVKAIKSEINHDQHLQA</sequence>
<evidence type="ECO:0000313" key="5">
    <source>
        <dbReference type="EMBL" id="MFC3908445.1"/>
    </source>
</evidence>
<dbReference type="InterPro" id="IPR002880">
    <property type="entry name" value="Pyrv_Fd/Flavodoxin_OxRdtase_N"/>
</dbReference>
<dbReference type="Pfam" id="PF01855">
    <property type="entry name" value="POR_N"/>
    <property type="match status" value="1"/>
</dbReference>
<feature type="domain" description="Pyruvate/ketoisovalerate oxidoreductase catalytic" evidence="2">
    <location>
        <begin position="16"/>
        <end position="203"/>
    </location>
</feature>
<dbReference type="PANTHER" id="PTHR32154:SF20">
    <property type="entry name" value="2-OXOGLUTARATE OXIDOREDUCTASE SUBUNIT KORA"/>
    <property type="match status" value="1"/>
</dbReference>
<dbReference type="SUPFAM" id="SSF52518">
    <property type="entry name" value="Thiamin diphosphate-binding fold (THDP-binding)"/>
    <property type="match status" value="1"/>
</dbReference>
<dbReference type="Proteomes" id="UP001595758">
    <property type="component" value="Unassembled WGS sequence"/>
</dbReference>
<dbReference type="InterPro" id="IPR002869">
    <property type="entry name" value="Pyrv_flavodox_OxRed_cen"/>
</dbReference>
<evidence type="ECO:0000313" key="6">
    <source>
        <dbReference type="Proteomes" id="UP001595758"/>
    </source>
</evidence>
<dbReference type="Pfam" id="PF17147">
    <property type="entry name" value="PFOR_II"/>
    <property type="match status" value="1"/>
</dbReference>
<dbReference type="InterPro" id="IPR019752">
    <property type="entry name" value="Pyrv/ketoisovalerate_OxRed_cat"/>
</dbReference>
<feature type="domain" description="Pyruvate:ferredoxin oxidoreductase core" evidence="4">
    <location>
        <begin position="500"/>
        <end position="588"/>
    </location>
</feature>
<dbReference type="InterPro" id="IPR050722">
    <property type="entry name" value="Pyruvate:ferred/Flavod_OxRd"/>
</dbReference>
<name>A0ABV8CDX5_9GAMM</name>
<dbReference type="NCBIfam" id="TIGR03710">
    <property type="entry name" value="OAFO_sf"/>
    <property type="match status" value="1"/>
</dbReference>
<keyword evidence="6" id="KW-1185">Reference proteome</keyword>
<organism evidence="5 6">
    <name type="scientific">Legionella dresdenensis</name>
    <dbReference type="NCBI Taxonomy" id="450200"/>
    <lineage>
        <taxon>Bacteria</taxon>
        <taxon>Pseudomonadati</taxon>
        <taxon>Pseudomonadota</taxon>
        <taxon>Gammaproteobacteria</taxon>
        <taxon>Legionellales</taxon>
        <taxon>Legionellaceae</taxon>
        <taxon>Legionella</taxon>
    </lineage>
</organism>
<evidence type="ECO:0000259" key="4">
    <source>
        <dbReference type="Pfam" id="PF17147"/>
    </source>
</evidence>
<evidence type="ECO:0000256" key="1">
    <source>
        <dbReference type="ARBA" id="ARBA00023002"/>
    </source>
</evidence>
<dbReference type="Pfam" id="PF01558">
    <property type="entry name" value="POR"/>
    <property type="match status" value="1"/>
</dbReference>
<dbReference type="Gene3D" id="3.40.920.10">
    <property type="entry name" value="Pyruvate-ferredoxin oxidoreductase, PFOR, domain III"/>
    <property type="match status" value="1"/>
</dbReference>
<dbReference type="InterPro" id="IPR029061">
    <property type="entry name" value="THDP-binding"/>
</dbReference>
<accession>A0ABV8CDX5</accession>
<dbReference type="EMBL" id="JBHSAB010000005">
    <property type="protein sequence ID" value="MFC3908445.1"/>
    <property type="molecule type" value="Genomic_DNA"/>
</dbReference>
<evidence type="ECO:0000259" key="2">
    <source>
        <dbReference type="Pfam" id="PF01558"/>
    </source>
</evidence>
<dbReference type="CDD" id="cd07034">
    <property type="entry name" value="TPP_PYR_PFOR_IOR-alpha_like"/>
    <property type="match status" value="1"/>
</dbReference>
<dbReference type="PANTHER" id="PTHR32154">
    <property type="entry name" value="PYRUVATE-FLAVODOXIN OXIDOREDUCTASE-RELATED"/>
    <property type="match status" value="1"/>
</dbReference>
<dbReference type="InterPro" id="IPR033412">
    <property type="entry name" value="PFOR_II"/>
</dbReference>
<dbReference type="RefSeq" id="WP_382341735.1">
    <property type="nucleotide sequence ID" value="NZ_JBHSAB010000005.1"/>
</dbReference>
<proteinExistence type="predicted"/>
<dbReference type="SUPFAM" id="SSF52922">
    <property type="entry name" value="TK C-terminal domain-like"/>
    <property type="match status" value="1"/>
</dbReference>
<comment type="caution">
    <text evidence="5">The sequence shown here is derived from an EMBL/GenBank/DDBJ whole genome shotgun (WGS) entry which is preliminary data.</text>
</comment>
<protein>
    <submittedName>
        <fullName evidence="5">2-oxoacid:acceptor oxidoreductase subunit alpha</fullName>
    </submittedName>
</protein>
<dbReference type="Gene3D" id="3.40.50.920">
    <property type="match status" value="1"/>
</dbReference>
<evidence type="ECO:0000259" key="3">
    <source>
        <dbReference type="Pfam" id="PF01855"/>
    </source>
</evidence>